<keyword evidence="3" id="KW-1185">Reference proteome</keyword>
<evidence type="ECO:0000313" key="3">
    <source>
        <dbReference type="Proteomes" id="UP001500889"/>
    </source>
</evidence>
<accession>A0AAU9ERP1</accession>
<dbReference type="Proteomes" id="UP001500889">
    <property type="component" value="Chromosome O"/>
</dbReference>
<dbReference type="AlphaFoldDB" id="A0AAU9ERP1"/>
<reference evidence="2 3" key="1">
    <citation type="submission" date="2024-02" db="EMBL/GenBank/DDBJ databases">
        <title>A chromosome-level genome assembly of Drosophila madeirensis, a fruit fly species endemic to Madeira island.</title>
        <authorList>
            <person name="Tomihara K."/>
            <person name="Llopart A."/>
            <person name="Yamamoto D."/>
        </authorList>
    </citation>
    <scope>NUCLEOTIDE SEQUENCE [LARGE SCALE GENOMIC DNA]</scope>
    <source>
        <strain evidence="2 3">RF1</strain>
    </source>
</reference>
<evidence type="ECO:0000313" key="2">
    <source>
        <dbReference type="EMBL" id="BFF89553.1"/>
    </source>
</evidence>
<organism evidence="2 3">
    <name type="scientific">Drosophila madeirensis</name>
    <name type="common">Fruit fly</name>
    <dbReference type="NCBI Taxonomy" id="30013"/>
    <lineage>
        <taxon>Eukaryota</taxon>
        <taxon>Metazoa</taxon>
        <taxon>Ecdysozoa</taxon>
        <taxon>Arthropoda</taxon>
        <taxon>Hexapoda</taxon>
        <taxon>Insecta</taxon>
        <taxon>Pterygota</taxon>
        <taxon>Neoptera</taxon>
        <taxon>Endopterygota</taxon>
        <taxon>Diptera</taxon>
        <taxon>Brachycera</taxon>
        <taxon>Muscomorpha</taxon>
        <taxon>Ephydroidea</taxon>
        <taxon>Drosophilidae</taxon>
        <taxon>Drosophila</taxon>
        <taxon>Sophophora</taxon>
    </lineage>
</organism>
<proteinExistence type="predicted"/>
<feature type="compositionally biased region" description="Basic and acidic residues" evidence="1">
    <location>
        <begin position="51"/>
        <end position="74"/>
    </location>
</feature>
<evidence type="ECO:0000256" key="1">
    <source>
        <dbReference type="SAM" id="MobiDB-lite"/>
    </source>
</evidence>
<name>A0AAU9ERP1_DROMD</name>
<protein>
    <submittedName>
        <fullName evidence="2">Uncharacterized protein</fullName>
    </submittedName>
</protein>
<feature type="region of interest" description="Disordered" evidence="1">
    <location>
        <begin position="1"/>
        <end position="78"/>
    </location>
</feature>
<feature type="compositionally biased region" description="Low complexity" evidence="1">
    <location>
        <begin position="8"/>
        <end position="21"/>
    </location>
</feature>
<dbReference type="EMBL" id="AP029263">
    <property type="protein sequence ID" value="BFF89553.1"/>
    <property type="molecule type" value="Genomic_DNA"/>
</dbReference>
<sequence length="105" mass="11323">MSEDQPTGEGLQQLLEEVQQQPSNADARGGSDADVQPSSTGESLGPASKQNMEDSKPKPPEEQNPDKDKEKKPSDGGNYWELGRGIIFFCVGSIITYNLTGIVLD</sequence>
<gene>
    <name evidence="2" type="ORF">DMAD_08289</name>
</gene>